<comment type="catalytic activity">
    <reaction evidence="1 9">
        <text>a ribonucleoside 5'-phosphate + H2O = a ribonucleoside + phosphate</text>
        <dbReference type="Rhea" id="RHEA:12484"/>
        <dbReference type="ChEBI" id="CHEBI:15377"/>
        <dbReference type="ChEBI" id="CHEBI:18254"/>
        <dbReference type="ChEBI" id="CHEBI:43474"/>
        <dbReference type="ChEBI" id="CHEBI:58043"/>
        <dbReference type="EC" id="3.1.3.5"/>
    </reaction>
</comment>
<evidence type="ECO:0000256" key="3">
    <source>
        <dbReference type="ARBA" id="ARBA00004496"/>
    </source>
</evidence>
<evidence type="ECO:0000259" key="10">
    <source>
        <dbReference type="Pfam" id="PF01975"/>
    </source>
</evidence>
<dbReference type="Proteomes" id="UP000256478">
    <property type="component" value="Unassembled WGS sequence"/>
</dbReference>
<dbReference type="PANTHER" id="PTHR30457:SF12">
    <property type="entry name" value="5'_3'-NUCLEOTIDASE SURE"/>
    <property type="match status" value="1"/>
</dbReference>
<feature type="binding site" evidence="9">
    <location>
        <position position="9"/>
    </location>
    <ligand>
        <name>a divalent metal cation</name>
        <dbReference type="ChEBI" id="CHEBI:60240"/>
    </ligand>
</feature>
<protein>
    <recommendedName>
        <fullName evidence="9">5'-nucleotidase SurE</fullName>
        <ecNumber evidence="9">3.1.3.5</ecNumber>
    </recommendedName>
    <alternativeName>
        <fullName evidence="9">Nucleoside 5'-monophosphate phosphohydrolase</fullName>
    </alternativeName>
</protein>
<evidence type="ECO:0000256" key="6">
    <source>
        <dbReference type="ARBA" id="ARBA00022723"/>
    </source>
</evidence>
<dbReference type="GO" id="GO:0004309">
    <property type="term" value="F:exopolyphosphatase activity"/>
    <property type="evidence" value="ECO:0007669"/>
    <property type="project" value="TreeGrafter"/>
</dbReference>
<dbReference type="EC" id="3.1.3.5" evidence="9"/>
<reference evidence="11 12" key="1">
    <citation type="submission" date="2018-08" db="EMBL/GenBank/DDBJ databases">
        <title>Thalassotalea euphylliae genome.</title>
        <authorList>
            <person name="Summers S."/>
            <person name="Rice S.A."/>
            <person name="Freckelton M.L."/>
            <person name="Nedved B.T."/>
            <person name="Hadfield M.G."/>
        </authorList>
    </citation>
    <scope>NUCLEOTIDE SEQUENCE [LARGE SCALE GENOMIC DNA]</scope>
    <source>
        <strain evidence="11 12">H1</strain>
    </source>
</reference>
<keyword evidence="5 9" id="KW-0963">Cytoplasm</keyword>
<feature type="domain" description="Survival protein SurE-like phosphatase/nucleotidase" evidence="10">
    <location>
        <begin position="3"/>
        <end position="183"/>
    </location>
</feature>
<comment type="function">
    <text evidence="9">Nucleotidase that shows phosphatase activity on nucleoside 5'-monophosphates.</text>
</comment>
<sequence length="250" mass="26836">MRILLSNDDGVHAPGIKVLYDELCKFADVTLVAPDRNCSGASNSLTLLNPLRAQTLDNGFISVNGTPTDSVHLAISQLMEPLPDLVVAGINNGANLGDDTLYSGTVAAATEGRHMGLPAVAVSLVGKDENHYQTAAVIAANIIQRLKAHPLPADQILNVNVPDIPLSEIEGIKVTRLGHRHKAETMKSIADPWGRTIYWYGSLGKELDAGEGTDFNAVAKNYASVTPLTVDMTAYKSMQQMTEWMSEVTI</sequence>
<dbReference type="NCBIfam" id="NF001489">
    <property type="entry name" value="PRK00346.1-3"/>
    <property type="match status" value="1"/>
</dbReference>
<evidence type="ECO:0000256" key="2">
    <source>
        <dbReference type="ARBA" id="ARBA00001946"/>
    </source>
</evidence>
<dbReference type="GO" id="GO:0008253">
    <property type="term" value="F:5'-nucleotidase activity"/>
    <property type="evidence" value="ECO:0007669"/>
    <property type="project" value="UniProtKB-UniRule"/>
</dbReference>
<dbReference type="HAMAP" id="MF_00060">
    <property type="entry name" value="SurE"/>
    <property type="match status" value="1"/>
</dbReference>
<proteinExistence type="inferred from homology"/>
<evidence type="ECO:0000256" key="1">
    <source>
        <dbReference type="ARBA" id="ARBA00000815"/>
    </source>
</evidence>
<evidence type="ECO:0000256" key="4">
    <source>
        <dbReference type="ARBA" id="ARBA00011062"/>
    </source>
</evidence>
<feature type="binding site" evidence="9">
    <location>
        <position position="8"/>
    </location>
    <ligand>
        <name>a divalent metal cation</name>
        <dbReference type="ChEBI" id="CHEBI:60240"/>
    </ligand>
</feature>
<organism evidence="11 12">
    <name type="scientific">Thalassotalea euphylliae</name>
    <dbReference type="NCBI Taxonomy" id="1655234"/>
    <lineage>
        <taxon>Bacteria</taxon>
        <taxon>Pseudomonadati</taxon>
        <taxon>Pseudomonadota</taxon>
        <taxon>Gammaproteobacteria</taxon>
        <taxon>Alteromonadales</taxon>
        <taxon>Colwelliaceae</taxon>
        <taxon>Thalassotalea</taxon>
    </lineage>
</organism>
<dbReference type="RefSeq" id="WP_116006973.1">
    <property type="nucleotide sequence ID" value="NZ_QUOU01000001.1"/>
</dbReference>
<dbReference type="GO" id="GO:0046872">
    <property type="term" value="F:metal ion binding"/>
    <property type="evidence" value="ECO:0007669"/>
    <property type="project" value="UniProtKB-UniRule"/>
</dbReference>
<dbReference type="Pfam" id="PF01975">
    <property type="entry name" value="SurE"/>
    <property type="match status" value="1"/>
</dbReference>
<dbReference type="InterPro" id="IPR030048">
    <property type="entry name" value="SurE"/>
</dbReference>
<dbReference type="InterPro" id="IPR002828">
    <property type="entry name" value="SurE-like_Pase/nucleotidase"/>
</dbReference>
<comment type="caution">
    <text evidence="11">The sequence shown here is derived from an EMBL/GenBank/DDBJ whole genome shotgun (WGS) entry which is preliminary data.</text>
</comment>
<dbReference type="FunFam" id="3.40.1210.10:FF:000001">
    <property type="entry name" value="5'/3'-nucleotidase SurE"/>
    <property type="match status" value="1"/>
</dbReference>
<dbReference type="AlphaFoldDB" id="A0A3E0TNC8"/>
<keyword evidence="7 9" id="KW-0547">Nucleotide-binding</keyword>
<gene>
    <name evidence="9 11" type="primary">surE</name>
    <name evidence="11" type="ORF">DXX93_04235</name>
</gene>
<dbReference type="Gene3D" id="3.40.1210.10">
    <property type="entry name" value="Survival protein SurE-like phosphatase/nucleotidase"/>
    <property type="match status" value="1"/>
</dbReference>
<evidence type="ECO:0000313" key="12">
    <source>
        <dbReference type="Proteomes" id="UP000256478"/>
    </source>
</evidence>
<evidence type="ECO:0000256" key="5">
    <source>
        <dbReference type="ARBA" id="ARBA00022490"/>
    </source>
</evidence>
<evidence type="ECO:0000256" key="9">
    <source>
        <dbReference type="HAMAP-Rule" id="MF_00060"/>
    </source>
</evidence>
<dbReference type="InterPro" id="IPR036523">
    <property type="entry name" value="SurE-like_sf"/>
</dbReference>
<dbReference type="SUPFAM" id="SSF64167">
    <property type="entry name" value="SurE-like"/>
    <property type="match status" value="1"/>
</dbReference>
<dbReference type="OrthoDB" id="9780815at2"/>
<dbReference type="GO" id="GO:0000166">
    <property type="term" value="F:nucleotide binding"/>
    <property type="evidence" value="ECO:0007669"/>
    <property type="project" value="UniProtKB-KW"/>
</dbReference>
<dbReference type="NCBIfam" id="TIGR00087">
    <property type="entry name" value="surE"/>
    <property type="match status" value="1"/>
</dbReference>
<evidence type="ECO:0000256" key="8">
    <source>
        <dbReference type="ARBA" id="ARBA00022801"/>
    </source>
</evidence>
<dbReference type="NCBIfam" id="NF001490">
    <property type="entry name" value="PRK00346.1-4"/>
    <property type="match status" value="1"/>
</dbReference>
<feature type="binding site" evidence="9">
    <location>
        <position position="91"/>
    </location>
    <ligand>
        <name>a divalent metal cation</name>
        <dbReference type="ChEBI" id="CHEBI:60240"/>
    </ligand>
</feature>
<evidence type="ECO:0000256" key="7">
    <source>
        <dbReference type="ARBA" id="ARBA00022741"/>
    </source>
</evidence>
<dbReference type="GO" id="GO:0005737">
    <property type="term" value="C:cytoplasm"/>
    <property type="evidence" value="ECO:0007669"/>
    <property type="project" value="UniProtKB-SubCell"/>
</dbReference>
<comment type="subcellular location">
    <subcellularLocation>
        <location evidence="3 9">Cytoplasm</location>
    </subcellularLocation>
</comment>
<dbReference type="EMBL" id="QUOU01000001">
    <property type="protein sequence ID" value="REL25847.1"/>
    <property type="molecule type" value="Genomic_DNA"/>
</dbReference>
<comment type="cofactor">
    <cofactor evidence="2">
        <name>Mg(2+)</name>
        <dbReference type="ChEBI" id="CHEBI:18420"/>
    </cofactor>
</comment>
<dbReference type="PANTHER" id="PTHR30457">
    <property type="entry name" value="5'-NUCLEOTIDASE SURE"/>
    <property type="match status" value="1"/>
</dbReference>
<accession>A0A3E0TNC8</accession>
<comment type="similarity">
    <text evidence="4 9">Belongs to the SurE nucleotidase family.</text>
</comment>
<comment type="cofactor">
    <cofactor evidence="9">
        <name>a divalent metal cation</name>
        <dbReference type="ChEBI" id="CHEBI:60240"/>
    </cofactor>
    <text evidence="9">Binds 1 divalent metal cation per subunit.</text>
</comment>
<evidence type="ECO:0000313" key="11">
    <source>
        <dbReference type="EMBL" id="REL25847.1"/>
    </source>
</evidence>
<dbReference type="GO" id="GO:0008254">
    <property type="term" value="F:3'-nucleotidase activity"/>
    <property type="evidence" value="ECO:0007669"/>
    <property type="project" value="TreeGrafter"/>
</dbReference>
<keyword evidence="8 9" id="KW-0378">Hydrolase</keyword>
<feature type="binding site" evidence="9">
    <location>
        <position position="39"/>
    </location>
    <ligand>
        <name>a divalent metal cation</name>
        <dbReference type="ChEBI" id="CHEBI:60240"/>
    </ligand>
</feature>
<name>A0A3E0TNC8_9GAMM</name>
<keyword evidence="6 9" id="KW-0479">Metal-binding</keyword>